<dbReference type="Proteomes" id="UP001062846">
    <property type="component" value="Chromosome 2"/>
</dbReference>
<dbReference type="EMBL" id="CM046389">
    <property type="protein sequence ID" value="KAI8567147.1"/>
    <property type="molecule type" value="Genomic_DNA"/>
</dbReference>
<keyword evidence="2" id="KW-1185">Reference proteome</keyword>
<accession>A0ACC0PR34</accession>
<protein>
    <submittedName>
        <fullName evidence="1">Uncharacterized protein</fullName>
    </submittedName>
</protein>
<comment type="caution">
    <text evidence="1">The sequence shown here is derived from an EMBL/GenBank/DDBJ whole genome shotgun (WGS) entry which is preliminary data.</text>
</comment>
<evidence type="ECO:0000313" key="1">
    <source>
        <dbReference type="EMBL" id="KAI8567147.1"/>
    </source>
</evidence>
<evidence type="ECO:0000313" key="2">
    <source>
        <dbReference type="Proteomes" id="UP001062846"/>
    </source>
</evidence>
<organism evidence="1 2">
    <name type="scientific">Rhododendron molle</name>
    <name type="common">Chinese azalea</name>
    <name type="synonym">Azalea mollis</name>
    <dbReference type="NCBI Taxonomy" id="49168"/>
    <lineage>
        <taxon>Eukaryota</taxon>
        <taxon>Viridiplantae</taxon>
        <taxon>Streptophyta</taxon>
        <taxon>Embryophyta</taxon>
        <taxon>Tracheophyta</taxon>
        <taxon>Spermatophyta</taxon>
        <taxon>Magnoliopsida</taxon>
        <taxon>eudicotyledons</taxon>
        <taxon>Gunneridae</taxon>
        <taxon>Pentapetalae</taxon>
        <taxon>asterids</taxon>
        <taxon>Ericales</taxon>
        <taxon>Ericaceae</taxon>
        <taxon>Ericoideae</taxon>
        <taxon>Rhodoreae</taxon>
        <taxon>Rhododendron</taxon>
    </lineage>
</organism>
<sequence length="241" mass="26574">MIVSPPPPPLPLPPSLRNLKNACCFSPLILGSSYHHRVFSVQSRRTWSPVMFLNQKPTVKDGVLSINGREALAGVPDNVVVTPWTDSSAFLGATSAHSTSRHVFKLGVIQDARFLSLFRFKIFWMIPRVGNSGSDIPAETQMLLLEAKEETTSNESISYIVFLPVLDGEFRSSLQGNSANELEFCVESGDPAIVASESLNAVFVNCGNNPFDLMTESMKILEKYTGTFTIREQKQASQFTN</sequence>
<reference evidence="1" key="1">
    <citation type="submission" date="2022-02" db="EMBL/GenBank/DDBJ databases">
        <title>Plant Genome Project.</title>
        <authorList>
            <person name="Zhang R.-G."/>
        </authorList>
    </citation>
    <scope>NUCLEOTIDE SEQUENCE</scope>
    <source>
        <strain evidence="1">AT1</strain>
    </source>
</reference>
<proteinExistence type="predicted"/>
<name>A0ACC0PR34_RHOML</name>
<gene>
    <name evidence="1" type="ORF">RHMOL_Rhmol02G0097500</name>
</gene>